<evidence type="ECO:0000313" key="2">
    <source>
        <dbReference type="EMBL" id="EPF73345.1"/>
    </source>
</evidence>
<reference evidence="2 3" key="1">
    <citation type="submission" date="2013-06" db="EMBL/GenBank/DDBJ databases">
        <title>The Genome Sequence of Acinetobacter rudis CIP 110305.</title>
        <authorList>
            <consortium name="The Broad Institute Genome Sequencing Platform"/>
            <consortium name="The Broad Institute Genome Sequencing Center for Infectious Disease"/>
            <person name="Cerqueira G."/>
            <person name="Feldgarden M."/>
            <person name="Courvalin P."/>
            <person name="Perichon B."/>
            <person name="Grillot-Courvalin C."/>
            <person name="Clermont D."/>
            <person name="Rocha E."/>
            <person name="Yoon E.-J."/>
            <person name="Nemec A."/>
            <person name="Young S.K."/>
            <person name="Zeng Q."/>
            <person name="Gargeya S."/>
            <person name="Fitzgerald M."/>
            <person name="Abouelleil A."/>
            <person name="Alvarado L."/>
            <person name="Berlin A.M."/>
            <person name="Chapman S.B."/>
            <person name="Dewar J."/>
            <person name="Goldberg J."/>
            <person name="Griggs A."/>
            <person name="Gujja S."/>
            <person name="Hansen M."/>
            <person name="Howarth C."/>
            <person name="Imamovic A."/>
            <person name="Larimer J."/>
            <person name="McCowan C."/>
            <person name="Murphy C."/>
            <person name="Pearson M."/>
            <person name="Priest M."/>
            <person name="Roberts A."/>
            <person name="Saif S."/>
            <person name="Shea T."/>
            <person name="Sykes S."/>
            <person name="Wortman J."/>
            <person name="Nusbaum C."/>
            <person name="Birren B."/>
        </authorList>
    </citation>
    <scope>NUCLEOTIDE SEQUENCE [LARGE SCALE GENOMIC DNA]</scope>
    <source>
        <strain evidence="2 3">CIP 110305</strain>
    </source>
</reference>
<keyword evidence="1" id="KW-0472">Membrane</keyword>
<feature type="transmembrane region" description="Helical" evidence="1">
    <location>
        <begin position="175"/>
        <end position="196"/>
    </location>
</feature>
<protein>
    <submittedName>
        <fullName evidence="2">Uncharacterized protein</fullName>
    </submittedName>
</protein>
<dbReference type="HOGENOM" id="CLU_1254985_0_0_6"/>
<dbReference type="OrthoDB" id="10006115at2"/>
<dbReference type="AlphaFoldDB" id="S3MZR9"/>
<proteinExistence type="predicted"/>
<dbReference type="RefSeq" id="WP_016656507.1">
    <property type="nucleotide sequence ID" value="NZ_KE340353.1"/>
</dbReference>
<name>S3MZR9_9GAMM</name>
<dbReference type="EMBL" id="ATGI01000027">
    <property type="protein sequence ID" value="EPF73345.1"/>
    <property type="molecule type" value="Genomic_DNA"/>
</dbReference>
<evidence type="ECO:0000256" key="1">
    <source>
        <dbReference type="SAM" id="Phobius"/>
    </source>
</evidence>
<keyword evidence="1" id="KW-0812">Transmembrane</keyword>
<dbReference type="PATRIC" id="fig|421052.3.peg.2052"/>
<sequence length="234" mass="25652">MTLTVQQTFDRNELNAAINQIISWFPEYSDEVNQKREQLIDEILATPTLQDIAEQKEFSNYSEDGLLLDSIKLPTNPCQQGIIKVSFNAIAFVFSLLGLKISFNDTIAKIIWYRISNLNLNQLLDAIQKFTEAKTAIQKATALLAILAELMALGIFKAIVIAIKDGMSAWGWIKLVASATALVTSWFVTGGAAFIVSAASSILSAVELIESTIQAVAACINNKCSLTSLQPYLE</sequence>
<evidence type="ECO:0000313" key="3">
    <source>
        <dbReference type="Proteomes" id="UP000014568"/>
    </source>
</evidence>
<keyword evidence="1" id="KW-1133">Transmembrane helix</keyword>
<gene>
    <name evidence="2" type="ORF">F945_02101</name>
</gene>
<comment type="caution">
    <text evidence="2">The sequence shown here is derived from an EMBL/GenBank/DDBJ whole genome shotgun (WGS) entry which is preliminary data.</text>
</comment>
<organism evidence="2 3">
    <name type="scientific">Acinetobacter rudis CIP 110305</name>
    <dbReference type="NCBI Taxonomy" id="421052"/>
    <lineage>
        <taxon>Bacteria</taxon>
        <taxon>Pseudomonadati</taxon>
        <taxon>Pseudomonadota</taxon>
        <taxon>Gammaproteobacteria</taxon>
        <taxon>Moraxellales</taxon>
        <taxon>Moraxellaceae</taxon>
        <taxon>Acinetobacter</taxon>
    </lineage>
</organism>
<feature type="transmembrane region" description="Helical" evidence="1">
    <location>
        <begin position="142"/>
        <end position="163"/>
    </location>
</feature>
<accession>S3MZR9</accession>
<keyword evidence="3" id="KW-1185">Reference proteome</keyword>
<dbReference type="Proteomes" id="UP000014568">
    <property type="component" value="Unassembled WGS sequence"/>
</dbReference>